<evidence type="ECO:0000313" key="5">
    <source>
        <dbReference type="Proteomes" id="UP001597492"/>
    </source>
</evidence>
<comment type="similarity">
    <text evidence="1">Belongs to the Rv1128c/1148c/1588c/1702c/1945/3466 family.</text>
</comment>
<dbReference type="EMBL" id="JBHUNE010000006">
    <property type="protein sequence ID" value="MFD2758192.1"/>
    <property type="molecule type" value="Genomic_DNA"/>
</dbReference>
<organism evidence="4 5">
    <name type="scientific">Gulosibacter faecalis</name>
    <dbReference type="NCBI Taxonomy" id="272240"/>
    <lineage>
        <taxon>Bacteria</taxon>
        <taxon>Bacillati</taxon>
        <taxon>Actinomycetota</taxon>
        <taxon>Actinomycetes</taxon>
        <taxon>Micrococcales</taxon>
        <taxon>Microbacteriaceae</taxon>
        <taxon>Gulosibacter</taxon>
    </lineage>
</organism>
<proteinExistence type="inferred from homology"/>
<dbReference type="SMART" id="SM00507">
    <property type="entry name" value="HNHc"/>
    <property type="match status" value="1"/>
</dbReference>
<accession>A0ABW5UWX3</accession>
<dbReference type="RefSeq" id="WP_019618644.1">
    <property type="nucleotide sequence ID" value="NZ_JBHUNE010000006.1"/>
</dbReference>
<evidence type="ECO:0000256" key="1">
    <source>
        <dbReference type="ARBA" id="ARBA00023450"/>
    </source>
</evidence>
<dbReference type="Pfam" id="PF01844">
    <property type="entry name" value="HNH"/>
    <property type="match status" value="1"/>
</dbReference>
<evidence type="ECO:0000259" key="3">
    <source>
        <dbReference type="SMART" id="SM00507"/>
    </source>
</evidence>
<gene>
    <name evidence="4" type="ORF">ACFSW7_07350</name>
</gene>
<dbReference type="Pfam" id="PF02720">
    <property type="entry name" value="DUF222"/>
    <property type="match status" value="1"/>
</dbReference>
<sequence>MNALSSTAQSEPAPEPQSAPASGHAEGIDADLELLHGAFAQARLAHARLDAADIRTYAALYLAADTRTNLERASGPTSTAREQAFTWNLRSIAGSFAIDHNLTDTTLMRRARNAHTLLTKFGYWHDALAAGEIDHAHIGALLRNHTPLAPEHYERYGRTLLTYAKGHTPQATDTKAKALAASLTRAEFAAAHRREHDRRSVHVEHVEHGMAYLTAYLSSTTAAAIDELLMQQARELRDSNRADALKHRNDPEHLADERTVEQLRADIFTDVQLTATAQTILDGDHHGAARVTATVSIITPVMALSDPALASAFTRAGGADTALGIGMLNGIQPISDHDARWYAADGQLERILTHPITGHVITVDRYAPSPSLRRYLRGRDVTCRFPGCRRPAQYCDLDHTEPYSQGGTTEPGNLAFLCRAHHVQKHTKPWQVRHLGGGILEWISPLGHTIQTVPDPPGPVFVDPNPPPF</sequence>
<dbReference type="CDD" id="cd00085">
    <property type="entry name" value="HNHc"/>
    <property type="match status" value="1"/>
</dbReference>
<comment type="caution">
    <text evidence="4">The sequence shown here is derived from an EMBL/GenBank/DDBJ whole genome shotgun (WGS) entry which is preliminary data.</text>
</comment>
<keyword evidence="5" id="KW-1185">Reference proteome</keyword>
<feature type="compositionally biased region" description="Low complexity" evidence="2">
    <location>
        <begin position="8"/>
        <end position="22"/>
    </location>
</feature>
<dbReference type="Gene3D" id="1.10.30.50">
    <property type="match status" value="1"/>
</dbReference>
<dbReference type="Proteomes" id="UP001597492">
    <property type="component" value="Unassembled WGS sequence"/>
</dbReference>
<feature type="domain" description="HNH nuclease" evidence="3">
    <location>
        <begin position="371"/>
        <end position="423"/>
    </location>
</feature>
<dbReference type="InterPro" id="IPR002711">
    <property type="entry name" value="HNH"/>
</dbReference>
<reference evidence="5" key="1">
    <citation type="journal article" date="2019" name="Int. J. Syst. Evol. Microbiol.">
        <title>The Global Catalogue of Microorganisms (GCM) 10K type strain sequencing project: providing services to taxonomists for standard genome sequencing and annotation.</title>
        <authorList>
            <consortium name="The Broad Institute Genomics Platform"/>
            <consortium name="The Broad Institute Genome Sequencing Center for Infectious Disease"/>
            <person name="Wu L."/>
            <person name="Ma J."/>
        </authorList>
    </citation>
    <scope>NUCLEOTIDE SEQUENCE [LARGE SCALE GENOMIC DNA]</scope>
    <source>
        <strain evidence="5">TISTR 1514</strain>
    </source>
</reference>
<evidence type="ECO:0000256" key="2">
    <source>
        <dbReference type="SAM" id="MobiDB-lite"/>
    </source>
</evidence>
<dbReference type="InterPro" id="IPR003870">
    <property type="entry name" value="DUF222"/>
</dbReference>
<evidence type="ECO:0000313" key="4">
    <source>
        <dbReference type="EMBL" id="MFD2758192.1"/>
    </source>
</evidence>
<protein>
    <submittedName>
        <fullName evidence="4">DUF222 domain-containing protein</fullName>
    </submittedName>
</protein>
<dbReference type="InterPro" id="IPR003615">
    <property type="entry name" value="HNH_nuc"/>
</dbReference>
<name>A0ABW5UWX3_9MICO</name>
<feature type="region of interest" description="Disordered" evidence="2">
    <location>
        <begin position="1"/>
        <end position="24"/>
    </location>
</feature>